<keyword evidence="2" id="KW-1185">Reference proteome</keyword>
<dbReference type="EMBL" id="JACXVP010000003">
    <property type="protein sequence ID" value="KAG5618743.1"/>
    <property type="molecule type" value="Genomic_DNA"/>
</dbReference>
<comment type="caution">
    <text evidence="1">The sequence shown here is derived from an EMBL/GenBank/DDBJ whole genome shotgun (WGS) entry which is preliminary data.</text>
</comment>
<protein>
    <submittedName>
        <fullName evidence="1">Uncharacterized protein</fullName>
    </submittedName>
</protein>
<proteinExistence type="predicted"/>
<sequence>MAFTSSFCMLQALSICFQLFVQTIYFTILQHCHMISVSVEFKLSKTLEESKQVVILRTSPFCSFPVERFFAYFQQHPHLQASVSFQPASLWGNMQHQSLRAGIPASFHQLETLLAVEVFQQLETLLAFEVFPSSSHRLLGE</sequence>
<name>A0A9J6A3R6_SOLCO</name>
<gene>
    <name evidence="1" type="ORF">H5410_018567</name>
</gene>
<organism evidence="1 2">
    <name type="scientific">Solanum commersonii</name>
    <name type="common">Commerson's wild potato</name>
    <name type="synonym">Commerson's nightshade</name>
    <dbReference type="NCBI Taxonomy" id="4109"/>
    <lineage>
        <taxon>Eukaryota</taxon>
        <taxon>Viridiplantae</taxon>
        <taxon>Streptophyta</taxon>
        <taxon>Embryophyta</taxon>
        <taxon>Tracheophyta</taxon>
        <taxon>Spermatophyta</taxon>
        <taxon>Magnoliopsida</taxon>
        <taxon>eudicotyledons</taxon>
        <taxon>Gunneridae</taxon>
        <taxon>Pentapetalae</taxon>
        <taxon>asterids</taxon>
        <taxon>lamiids</taxon>
        <taxon>Solanales</taxon>
        <taxon>Solanaceae</taxon>
        <taxon>Solanoideae</taxon>
        <taxon>Solaneae</taxon>
        <taxon>Solanum</taxon>
    </lineage>
</organism>
<reference evidence="1 2" key="1">
    <citation type="submission" date="2020-09" db="EMBL/GenBank/DDBJ databases">
        <title>De no assembly of potato wild relative species, Solanum commersonii.</title>
        <authorList>
            <person name="Cho K."/>
        </authorList>
    </citation>
    <scope>NUCLEOTIDE SEQUENCE [LARGE SCALE GENOMIC DNA]</scope>
    <source>
        <strain evidence="1">LZ3.2</strain>
        <tissue evidence="1">Leaf</tissue>
    </source>
</reference>
<dbReference type="AlphaFoldDB" id="A0A9J6A3R6"/>
<accession>A0A9J6A3R6</accession>
<feature type="non-terminal residue" evidence="1">
    <location>
        <position position="1"/>
    </location>
</feature>
<dbReference type="Proteomes" id="UP000824120">
    <property type="component" value="Chromosome 3"/>
</dbReference>
<evidence type="ECO:0000313" key="2">
    <source>
        <dbReference type="Proteomes" id="UP000824120"/>
    </source>
</evidence>
<evidence type="ECO:0000313" key="1">
    <source>
        <dbReference type="EMBL" id="KAG5618743.1"/>
    </source>
</evidence>